<reference evidence="1 2" key="1">
    <citation type="submission" date="2017-06" db="EMBL/GenBank/DDBJ databases">
        <authorList>
            <person name="Kim H.J."/>
            <person name="Triplett B.A."/>
        </authorList>
    </citation>
    <scope>NUCLEOTIDE SEQUENCE [LARGE SCALE GENOMIC DNA]</scope>
</reference>
<protein>
    <submittedName>
        <fullName evidence="1">Uncharacterized protein</fullName>
    </submittedName>
</protein>
<evidence type="ECO:0000313" key="2">
    <source>
        <dbReference type="Proteomes" id="UP000223025"/>
    </source>
</evidence>
<sequence>MFETDRHGFLTENGLMTVILRDSKFVDFLKDNTRMDKVTSEQNYDGRYSYHGIFVDYDNIISDFRAYNVNDVSLYPIERRGSIVYVNVKNASRMIFMDATHEWKKPTRAEICTSIYISALHELMVYHEYTSDNKGQMEFSLGTITQVAEYQSSIDSTYAFSGKRTAKNNWIVSEFALMSGTHSNVKRTIKKAYEYVRNR</sequence>
<proteinExistence type="predicted"/>
<organism evidence="1 2">
    <name type="scientific">Agrobacterium phage Atu_ph07</name>
    <dbReference type="NCBI Taxonomy" id="2024264"/>
    <lineage>
        <taxon>Viruses</taxon>
        <taxon>Duplodnaviria</taxon>
        <taxon>Heunggongvirae</taxon>
        <taxon>Uroviricota</taxon>
        <taxon>Caudoviricetes</taxon>
        <taxon>Polybotosvirus</taxon>
        <taxon>Polybotosvirus Atuph07</taxon>
    </lineage>
</organism>
<dbReference type="KEGG" id="vg:40088715"/>
<dbReference type="RefSeq" id="YP_009612377.1">
    <property type="nucleotide sequence ID" value="NC_042013.1"/>
</dbReference>
<name>A0A2L0V105_9CAUD</name>
<dbReference type="EMBL" id="MF403008">
    <property type="protein sequence ID" value="AUZ95451.1"/>
    <property type="molecule type" value="Genomic_DNA"/>
</dbReference>
<evidence type="ECO:0000313" key="1">
    <source>
        <dbReference type="EMBL" id="AUZ95451.1"/>
    </source>
</evidence>
<dbReference type="GeneID" id="40088715"/>
<accession>A0A2L0V105</accession>
<keyword evidence="2" id="KW-1185">Reference proteome</keyword>
<dbReference type="Proteomes" id="UP000223025">
    <property type="component" value="Segment"/>
</dbReference>